<dbReference type="Proteomes" id="UP000314294">
    <property type="component" value="Unassembled WGS sequence"/>
</dbReference>
<name>A0A4Z2H8Z2_9TELE</name>
<evidence type="ECO:0000313" key="2">
    <source>
        <dbReference type="Proteomes" id="UP000314294"/>
    </source>
</evidence>
<evidence type="ECO:0000313" key="1">
    <source>
        <dbReference type="EMBL" id="TNN61990.1"/>
    </source>
</evidence>
<organism evidence="1 2">
    <name type="scientific">Liparis tanakae</name>
    <name type="common">Tanaka's snailfish</name>
    <dbReference type="NCBI Taxonomy" id="230148"/>
    <lineage>
        <taxon>Eukaryota</taxon>
        <taxon>Metazoa</taxon>
        <taxon>Chordata</taxon>
        <taxon>Craniata</taxon>
        <taxon>Vertebrata</taxon>
        <taxon>Euteleostomi</taxon>
        <taxon>Actinopterygii</taxon>
        <taxon>Neopterygii</taxon>
        <taxon>Teleostei</taxon>
        <taxon>Neoteleostei</taxon>
        <taxon>Acanthomorphata</taxon>
        <taxon>Eupercaria</taxon>
        <taxon>Perciformes</taxon>
        <taxon>Cottioidei</taxon>
        <taxon>Cottales</taxon>
        <taxon>Liparidae</taxon>
        <taxon>Liparis</taxon>
    </lineage>
</organism>
<keyword evidence="2" id="KW-1185">Reference proteome</keyword>
<reference evidence="1 2" key="1">
    <citation type="submission" date="2019-03" db="EMBL/GenBank/DDBJ databases">
        <title>First draft genome of Liparis tanakae, snailfish: a comprehensive survey of snailfish specific genes.</title>
        <authorList>
            <person name="Kim W."/>
            <person name="Song I."/>
            <person name="Jeong J.-H."/>
            <person name="Kim D."/>
            <person name="Kim S."/>
            <person name="Ryu S."/>
            <person name="Song J.Y."/>
            <person name="Lee S.K."/>
        </authorList>
    </citation>
    <scope>NUCLEOTIDE SEQUENCE [LARGE SCALE GENOMIC DNA]</scope>
    <source>
        <tissue evidence="1">Muscle</tissue>
    </source>
</reference>
<comment type="caution">
    <text evidence="1">The sequence shown here is derived from an EMBL/GenBank/DDBJ whole genome shotgun (WGS) entry which is preliminary data.</text>
</comment>
<sequence>MYLNTRKTVQIAVESRFVTLVQIPRLRARICYYVQVVEAGSVRRLLQGNRVLRQADAPPDLYEAEGLQEEGLKAARFLDLHLSHGREVPQLAHQQRVLCNQRAVLLQDLSKSPDKESRVLRSRSTTWLRVSSGSCCQSSILRATAFPLEESSSSQGFRRSVRTDTWRPFSSLSSSMFWLICRRTRSLYSSQAENKRTHQHSFHRLSLELQSRNTQLRRPCSPAPADQTPSCKTDAATLRIPEAPSADGPVGTRSDQVTATTKWCISNLSSMKRGGAPANHCCMDTELILFFVVILSKWSISSSFSQLSWTSVASAIFSWLLAMLGITRR</sequence>
<dbReference type="AlphaFoldDB" id="A0A4Z2H8Z2"/>
<protein>
    <submittedName>
        <fullName evidence="1">Uncharacterized protein</fullName>
    </submittedName>
</protein>
<dbReference type="EMBL" id="SRLO01000304">
    <property type="protein sequence ID" value="TNN61990.1"/>
    <property type="molecule type" value="Genomic_DNA"/>
</dbReference>
<accession>A0A4Z2H8Z2</accession>
<proteinExistence type="predicted"/>
<gene>
    <name evidence="1" type="ORF">EYF80_027825</name>
</gene>